<dbReference type="EMBL" id="CACVKT020007907">
    <property type="protein sequence ID" value="CAC5411753.1"/>
    <property type="molecule type" value="Genomic_DNA"/>
</dbReference>
<accession>A0A6J8DT39</accession>
<reference evidence="10 11" key="1">
    <citation type="submission" date="2020-06" db="EMBL/GenBank/DDBJ databases">
        <authorList>
            <person name="Li R."/>
            <person name="Bekaert M."/>
        </authorList>
    </citation>
    <scope>NUCLEOTIDE SEQUENCE [LARGE SCALE GENOMIC DNA]</scope>
    <source>
        <strain evidence="11">wild</strain>
    </source>
</reference>
<evidence type="ECO:0000256" key="3">
    <source>
        <dbReference type="ARBA" id="ARBA00011233"/>
    </source>
</evidence>
<evidence type="ECO:0000256" key="4">
    <source>
        <dbReference type="ARBA" id="ARBA00022723"/>
    </source>
</evidence>
<gene>
    <name evidence="10" type="ORF">MCOR_44804</name>
</gene>
<dbReference type="SMART" id="SM00607">
    <property type="entry name" value="FTP"/>
    <property type="match status" value="1"/>
</dbReference>
<dbReference type="Gene3D" id="2.60.120.260">
    <property type="entry name" value="Galactose-binding domain-like"/>
    <property type="match status" value="1"/>
</dbReference>
<evidence type="ECO:0000256" key="8">
    <source>
        <dbReference type="SAM" id="Phobius"/>
    </source>
</evidence>
<name>A0A6J8DT39_MYTCO</name>
<keyword evidence="5" id="KW-0430">Lectin</keyword>
<feature type="transmembrane region" description="Helical" evidence="8">
    <location>
        <begin position="6"/>
        <end position="27"/>
    </location>
</feature>
<dbReference type="InterPro" id="IPR051941">
    <property type="entry name" value="BG_Antigen-Binding_Lectin"/>
</dbReference>
<dbReference type="Proteomes" id="UP000507470">
    <property type="component" value="Unassembled WGS sequence"/>
</dbReference>
<feature type="domain" description="Fucolectin tachylectin-4 pentraxin-1" evidence="9">
    <location>
        <begin position="158"/>
        <end position="291"/>
    </location>
</feature>
<evidence type="ECO:0000313" key="10">
    <source>
        <dbReference type="EMBL" id="CAC5411753.1"/>
    </source>
</evidence>
<keyword evidence="7" id="KW-1015">Disulfide bond</keyword>
<evidence type="ECO:0000256" key="1">
    <source>
        <dbReference type="ARBA" id="ARBA00002219"/>
    </source>
</evidence>
<dbReference type="GO" id="GO:0010185">
    <property type="term" value="P:regulation of cellular defense response"/>
    <property type="evidence" value="ECO:0007669"/>
    <property type="project" value="UniProtKB-ARBA"/>
</dbReference>
<keyword evidence="8" id="KW-0812">Transmembrane</keyword>
<dbReference type="GO" id="GO:0042806">
    <property type="term" value="F:fucose binding"/>
    <property type="evidence" value="ECO:0007669"/>
    <property type="project" value="UniProtKB-ARBA"/>
</dbReference>
<organism evidence="10 11">
    <name type="scientific">Mytilus coruscus</name>
    <name type="common">Sea mussel</name>
    <dbReference type="NCBI Taxonomy" id="42192"/>
    <lineage>
        <taxon>Eukaryota</taxon>
        <taxon>Metazoa</taxon>
        <taxon>Spiralia</taxon>
        <taxon>Lophotrochozoa</taxon>
        <taxon>Mollusca</taxon>
        <taxon>Bivalvia</taxon>
        <taxon>Autobranchia</taxon>
        <taxon>Pteriomorphia</taxon>
        <taxon>Mytilida</taxon>
        <taxon>Mytiloidea</taxon>
        <taxon>Mytilidae</taxon>
        <taxon>Mytilinae</taxon>
        <taxon>Mytilus</taxon>
    </lineage>
</organism>
<comment type="similarity">
    <text evidence="2">Belongs to the fucolectin family.</text>
</comment>
<evidence type="ECO:0000259" key="9">
    <source>
        <dbReference type="SMART" id="SM00607"/>
    </source>
</evidence>
<comment type="function">
    <text evidence="1">Acts as a defensive agent. Recognizes blood group fucosylated oligosaccharides including A, B, H and Lewis B-type antigens. Does not recognize Lewis A antigen and has low affinity for monovalent haptens.</text>
</comment>
<dbReference type="GO" id="GO:0046872">
    <property type="term" value="F:metal ion binding"/>
    <property type="evidence" value="ECO:0007669"/>
    <property type="project" value="UniProtKB-KW"/>
</dbReference>
<keyword evidence="11" id="KW-1185">Reference proteome</keyword>
<evidence type="ECO:0000256" key="5">
    <source>
        <dbReference type="ARBA" id="ARBA00022734"/>
    </source>
</evidence>
<evidence type="ECO:0000256" key="2">
    <source>
        <dbReference type="ARBA" id="ARBA00010147"/>
    </source>
</evidence>
<dbReference type="InterPro" id="IPR006585">
    <property type="entry name" value="FTP1"/>
</dbReference>
<sequence>MTCMEWQTILFQSAVIVLLLSVHVYLIERKIIYSNEIIETLVDLQRQTEELKQILKGEIIETSVDLRIKRQTEELKQILKVNLGEKIETSVDLRIKRQTEELKQILKERSYESKLKEALHEFKEDLTIALESIKVANETSYEDKYKGKTSCNHDNQVIKEVAYRKVSRQSTQHAHHISGHAIDGNLNTMSHTLGEDYPFWEVDLGSEFKIKQIEIFVRKDCCGELIRKMDILVGPSHNKLEKCAYYKGPAQTGFHLVFECPQILRGRYVKIQKEHTNNLALAEVKHRLIHNLLQLQFTIFEDPEYDNK</sequence>
<evidence type="ECO:0000256" key="6">
    <source>
        <dbReference type="ARBA" id="ARBA00022837"/>
    </source>
</evidence>
<keyword evidence="6" id="KW-0106">Calcium</keyword>
<evidence type="ECO:0000313" key="11">
    <source>
        <dbReference type="Proteomes" id="UP000507470"/>
    </source>
</evidence>
<protein>
    <recommendedName>
        <fullName evidence="9">Fucolectin tachylectin-4 pentraxin-1 domain-containing protein</fullName>
    </recommendedName>
</protein>
<dbReference type="SUPFAM" id="SSF49785">
    <property type="entry name" value="Galactose-binding domain-like"/>
    <property type="match status" value="1"/>
</dbReference>
<dbReference type="InterPro" id="IPR008979">
    <property type="entry name" value="Galactose-bd-like_sf"/>
</dbReference>
<evidence type="ECO:0000256" key="7">
    <source>
        <dbReference type="ARBA" id="ARBA00023157"/>
    </source>
</evidence>
<proteinExistence type="inferred from homology"/>
<dbReference type="PANTHER" id="PTHR45713:SF6">
    <property type="entry name" value="F5_8 TYPE C DOMAIN-CONTAINING PROTEIN"/>
    <property type="match status" value="1"/>
</dbReference>
<keyword evidence="4" id="KW-0479">Metal-binding</keyword>
<dbReference type="AlphaFoldDB" id="A0A6J8DT39"/>
<dbReference type="Pfam" id="PF22633">
    <property type="entry name" value="F5_F8_type_C_2"/>
    <property type="match status" value="1"/>
</dbReference>
<comment type="subunit">
    <text evidence="3">Homotrimer.</text>
</comment>
<dbReference type="GO" id="GO:0001868">
    <property type="term" value="P:regulation of complement activation, lectin pathway"/>
    <property type="evidence" value="ECO:0007669"/>
    <property type="project" value="UniProtKB-ARBA"/>
</dbReference>
<keyword evidence="8" id="KW-1133">Transmembrane helix</keyword>
<keyword evidence="8" id="KW-0472">Membrane</keyword>
<dbReference type="OrthoDB" id="6161740at2759"/>
<dbReference type="PANTHER" id="PTHR45713">
    <property type="entry name" value="FTP DOMAIN-CONTAINING PROTEIN"/>
    <property type="match status" value="1"/>
</dbReference>